<evidence type="ECO:0000256" key="1">
    <source>
        <dbReference type="SAM" id="Phobius"/>
    </source>
</evidence>
<reference evidence="2" key="1">
    <citation type="submission" date="2020-12" db="EMBL/GenBank/DDBJ databases">
        <title>Comparative genomics of Clostridium perfringens reveals patterns of host-associated phylogenetic clades and virulence factors.</title>
        <authorList>
            <person name="Smith A.H."/>
            <person name="Geier R."/>
        </authorList>
    </citation>
    <scope>NUCLEOTIDE SEQUENCE</scope>
    <source>
        <strain evidence="2">CHD30677R</strain>
    </source>
</reference>
<organism evidence="2 3">
    <name type="scientific">Clostridium perfringens</name>
    <dbReference type="NCBI Taxonomy" id="1502"/>
    <lineage>
        <taxon>Bacteria</taxon>
        <taxon>Bacillati</taxon>
        <taxon>Bacillota</taxon>
        <taxon>Clostridia</taxon>
        <taxon>Eubacteriales</taxon>
        <taxon>Clostridiaceae</taxon>
        <taxon>Clostridium</taxon>
    </lineage>
</organism>
<dbReference type="Proteomes" id="UP000668068">
    <property type="component" value="Unassembled WGS sequence"/>
</dbReference>
<gene>
    <name evidence="2" type="ORF">JJB47_11950</name>
</gene>
<evidence type="ECO:0000313" key="3">
    <source>
        <dbReference type="Proteomes" id="UP000668068"/>
    </source>
</evidence>
<dbReference type="PROSITE" id="PS00092">
    <property type="entry name" value="N6_MTASE"/>
    <property type="match status" value="1"/>
</dbReference>
<dbReference type="RefSeq" id="WP_208340815.1">
    <property type="nucleotide sequence ID" value="NZ_JAENQO010000007.1"/>
</dbReference>
<dbReference type="GO" id="GO:0032259">
    <property type="term" value="P:methylation"/>
    <property type="evidence" value="ECO:0007669"/>
    <property type="project" value="InterPro"/>
</dbReference>
<dbReference type="EMBL" id="JAENQP010000007">
    <property type="protein sequence ID" value="MBO3359485.1"/>
    <property type="molecule type" value="Genomic_DNA"/>
</dbReference>
<sequence length="172" mass="20360">MAQIQYKFNKNDEYFTPSYAVYPIIKHLKPNSTIWCPFDKEDSEYVRVFKKEGFKVIFGHIETGQDFFDVEIPKCDYIISNPPYSLKGDIFKRLYAIGIPFAMLINFQGIFDHRQRFEMFKNNKVEMLWLSPRVNYIKPNETKASGVPFQSGYLCSHIFEDSLNFEYLDKSL</sequence>
<protein>
    <submittedName>
        <fullName evidence="2">Sugar-phospahte nucleotidyltransferase</fullName>
    </submittedName>
</protein>
<dbReference type="GO" id="GO:0008168">
    <property type="term" value="F:methyltransferase activity"/>
    <property type="evidence" value="ECO:0007669"/>
    <property type="project" value="InterPro"/>
</dbReference>
<dbReference type="InterPro" id="IPR002052">
    <property type="entry name" value="DNA_methylase_N6_adenine_CS"/>
</dbReference>
<proteinExistence type="predicted"/>
<keyword evidence="1" id="KW-0472">Membrane</keyword>
<comment type="caution">
    <text evidence="2">The sequence shown here is derived from an EMBL/GenBank/DDBJ whole genome shotgun (WGS) entry which is preliminary data.</text>
</comment>
<keyword evidence="1" id="KW-1133">Transmembrane helix</keyword>
<name>A0AAW4IZR2_CLOPF</name>
<evidence type="ECO:0000313" key="2">
    <source>
        <dbReference type="EMBL" id="MBO3359485.1"/>
    </source>
</evidence>
<feature type="transmembrane region" description="Helical" evidence="1">
    <location>
        <begin position="94"/>
        <end position="111"/>
    </location>
</feature>
<keyword evidence="1" id="KW-0812">Transmembrane</keyword>
<dbReference type="GO" id="GO:0003676">
    <property type="term" value="F:nucleic acid binding"/>
    <property type="evidence" value="ECO:0007669"/>
    <property type="project" value="InterPro"/>
</dbReference>
<accession>A0AAW4IZR2</accession>
<dbReference type="AlphaFoldDB" id="A0AAW4IZR2"/>